<sequence length="436" mass="47462">MFEKDRGESSLFDFVGGGLRYCSGRVNAVLGDYDFGVGQGLVFSSSYGRSAVRLAENVGPAASLDLSRHANESSPLRGTGVEIDMGRWRLAGLFSSTRRDAKLNPDGTVERLETGGVHDDSASRARRIPLEVLLGGASVRYRIGGKEAGLHAGVVGYSRDFAPADSSNSFTGRGLVSVASTFSWYAEPWQADAEAAVCGTGFAGAARLVGRWKPVGTRVTLRWRSRRYFAPYGRWTSLAGRQERLEATGMMEWKRAGLRVGASGNTYRDFERDSLPARVELLAGQRMGSFGCDLRLGRSYALTAERRRTARFDVMMEQAGQERGLRITFSDEHPETRPGRGRMMAGVGSVRLGNWQLDAALGRFDITASGMRMYMSEPGAMRIGSAYSTTRSAWRGAVGLAVRLQRTARLGLKVGWEHAGKAAWDAAAQVDMVLGR</sequence>
<comment type="caution">
    <text evidence="1">The sequence shown here is derived from an EMBL/GenBank/DDBJ whole genome shotgun (WGS) entry which is preliminary data.</text>
</comment>
<accession>A0A7C4GJX8</accession>
<gene>
    <name evidence="1" type="ORF">ENS41_08670</name>
</gene>
<dbReference type="EMBL" id="DSUT01000184">
    <property type="protein sequence ID" value="HGK28999.1"/>
    <property type="molecule type" value="Genomic_DNA"/>
</dbReference>
<organism evidence="1">
    <name type="scientific">candidate division WOR-3 bacterium</name>
    <dbReference type="NCBI Taxonomy" id="2052148"/>
    <lineage>
        <taxon>Bacteria</taxon>
        <taxon>Bacteria division WOR-3</taxon>
    </lineage>
</organism>
<dbReference type="AlphaFoldDB" id="A0A7C4GJX8"/>
<name>A0A7C4GJX8_UNCW3</name>
<proteinExistence type="predicted"/>
<evidence type="ECO:0000313" key="1">
    <source>
        <dbReference type="EMBL" id="HGK28999.1"/>
    </source>
</evidence>
<reference evidence="1" key="1">
    <citation type="journal article" date="2020" name="mSystems">
        <title>Genome- and Community-Level Interaction Insights into Carbon Utilization and Element Cycling Functions of Hydrothermarchaeota in Hydrothermal Sediment.</title>
        <authorList>
            <person name="Zhou Z."/>
            <person name="Liu Y."/>
            <person name="Xu W."/>
            <person name="Pan J."/>
            <person name="Luo Z.H."/>
            <person name="Li M."/>
        </authorList>
    </citation>
    <scope>NUCLEOTIDE SEQUENCE [LARGE SCALE GENOMIC DNA]</scope>
    <source>
        <strain evidence="1">SpSt-488</strain>
    </source>
</reference>
<protein>
    <submittedName>
        <fullName evidence="1">Uncharacterized protein</fullName>
    </submittedName>
</protein>